<sequence>MSNIKYEVHWVHHQLGVDKTHGVFGTLDKAIQSIYDWWTQNDYNPPYVRMWTVDGVTTLDYGFHHMFYKIKEIKETNELNPVVKFTKSEGAIAPKRGREADVAHDLFTDKDAVILPGRLGATVVTTGIRTAFDPNLYGLFINPRGGMMKYPLTLGNTQGVVEGEYRGDVGLPLKNTFSLQTYKTSTGEDGVNYSPAVLRINENGELSNISVKKAKQIYPEFESLALNQLRLLEADLSLVYGHNIYDTFREAFEFENLIIAGTIFIPKGTRLCQAFLLPRYATNFVEVDELDETERGEGAYGSSGVK</sequence>
<dbReference type="InterPro" id="IPR008181">
    <property type="entry name" value="dUTPase"/>
</dbReference>
<dbReference type="GO" id="GO:0000287">
    <property type="term" value="F:magnesium ion binding"/>
    <property type="evidence" value="ECO:0007669"/>
    <property type="project" value="InterPro"/>
</dbReference>
<dbReference type="PANTHER" id="PTHR11241:SF0">
    <property type="entry name" value="DEOXYURIDINE 5'-TRIPHOSPHATE NUCLEOTIDOHYDROLASE"/>
    <property type="match status" value="1"/>
</dbReference>
<dbReference type="Gene3D" id="2.70.40.10">
    <property type="match status" value="1"/>
</dbReference>
<dbReference type="PANTHER" id="PTHR11241">
    <property type="entry name" value="DEOXYURIDINE 5'-TRIPHOSPHATE NUCLEOTIDOHYDROLASE"/>
    <property type="match status" value="1"/>
</dbReference>
<dbReference type="GO" id="GO:0046081">
    <property type="term" value="P:dUTP catabolic process"/>
    <property type="evidence" value="ECO:0007669"/>
    <property type="project" value="InterPro"/>
</dbReference>
<name>A0A288TY32_9CAUD</name>
<dbReference type="Proteomes" id="UP000224269">
    <property type="component" value="Segment"/>
</dbReference>
<dbReference type="GO" id="GO:0006226">
    <property type="term" value="P:dUMP biosynthetic process"/>
    <property type="evidence" value="ECO:0007669"/>
    <property type="project" value="InterPro"/>
</dbReference>
<reference evidence="2" key="1">
    <citation type="submission" date="2016-12" db="EMBL/GenBank/DDBJ databases">
        <authorList>
            <person name="Lee J.-H."/>
            <person name="Kim Y.-T."/>
            <person name="Kim J.-H."/>
            <person name="Ryu S.-R."/>
        </authorList>
    </citation>
    <scope>NUCLEOTIDE SEQUENCE [LARGE SCALE GENOMIC DNA]</scope>
</reference>
<proteinExistence type="predicted"/>
<evidence type="ECO:0000313" key="2">
    <source>
        <dbReference type="Proteomes" id="UP000224269"/>
    </source>
</evidence>
<dbReference type="GO" id="GO:0004170">
    <property type="term" value="F:dUTP diphosphatase activity"/>
    <property type="evidence" value="ECO:0007669"/>
    <property type="project" value="InterPro"/>
</dbReference>
<dbReference type="EMBL" id="KY549443">
    <property type="protein sequence ID" value="APZ81979.1"/>
    <property type="molecule type" value="Genomic_DNA"/>
</dbReference>
<accession>A0A288TY32</accession>
<organism evidence="1 2">
    <name type="scientific">Enterococcus phage EFP01</name>
    <dbReference type="NCBI Taxonomy" id="1926594"/>
    <lineage>
        <taxon>Viruses</taxon>
        <taxon>Duplodnaviria</taxon>
        <taxon>Heunggongvirae</taxon>
        <taxon>Uroviricota</taxon>
        <taxon>Caudoviricetes</taxon>
        <taxon>Herelleviridae</taxon>
        <taxon>Brockvirinae</taxon>
        <taxon>Schiekvirus</taxon>
        <taxon>Schiekvirus EFP01</taxon>
    </lineage>
</organism>
<keyword evidence="2" id="KW-1185">Reference proteome</keyword>
<evidence type="ECO:0000313" key="1">
    <source>
        <dbReference type="EMBL" id="APZ81979.1"/>
    </source>
</evidence>
<protein>
    <recommendedName>
        <fullName evidence="3">Deoxyuridine 5'-triphosphate nucleotidohydrolase</fullName>
    </recommendedName>
</protein>
<gene>
    <name evidence="1" type="ORF">EFP01_052</name>
</gene>
<dbReference type="SUPFAM" id="SSF51283">
    <property type="entry name" value="dUTPase-like"/>
    <property type="match status" value="2"/>
</dbReference>
<evidence type="ECO:0008006" key="3">
    <source>
        <dbReference type="Google" id="ProtNLM"/>
    </source>
</evidence>
<dbReference type="InterPro" id="IPR036157">
    <property type="entry name" value="dUTPase-like_sf"/>
</dbReference>